<dbReference type="Pfam" id="PF00078">
    <property type="entry name" value="RVT_1"/>
    <property type="match status" value="1"/>
</dbReference>
<dbReference type="AlphaFoldDB" id="A0A916JF41"/>
<accession>A0A916JF41</accession>
<sequence>MNKRKRKYIKYKKERVILSDVLPFEVPITFSNRHLYEYITKNQIVFNSIDNKIACLKNNTDVTQAIIRLIFGISHEKPFIDGQVNIEKAHTIPFSYKISHKENDYRELCIVHPKNQLKIIDFYEKYKEMILYYCSRSAFSIRKPHRVAKYTYYADRIHLQKLADASDGIIDENDKEYENLRTFFVYKKYSNIHKFYESYQYHRAEKRFNRLLKFDISKCFDSIYSHTISWALIDKETIKQNLDYNRGSFGSKFDSLMQELNYNETNGIVIGPEFSRIFAELILQKVDTSVEQELTEKGLKYKTDFEIFRYVDDYFIFYNDETCLQAILSAFRLRLREFKLYFNDAKTQIFDKPIITGITIAKQKISELMNENFKYTLHDEFESGANGEINVIGQKGAIHINSNRIITKFKTIISESNVEYKDILNYSFVILERKLKILLRQYFKIIKEAKSEREFIQAILELLDFIFFLYAVSPKVNTTLRLCRILRLVIEALSLKDKFKSDMRNLVFKKVYDNIFFILQKNRSSQHTQVETLYLLITIAELGNQYWLSEEVLAEYLGIQAVNGNFTSPNELNYFAIVVSLFYMKSKVRYDKLRAFIIQHVEKKFENTNSEIRMQRSEFSHLLMDILAYPYTDIMLTKRKLLNLYKISDQTLQNKIIGERRHWFTNWSNFKFGKELDSRQSQEVY</sequence>
<feature type="domain" description="Reverse transcriptase" evidence="1">
    <location>
        <begin position="128"/>
        <end position="360"/>
    </location>
</feature>
<name>A0A916JF41_9BACT</name>
<dbReference type="NCBIfam" id="NF041748">
    <property type="entry name" value="Drt3b"/>
    <property type="match status" value="1"/>
</dbReference>
<evidence type="ECO:0000313" key="2">
    <source>
        <dbReference type="EMBL" id="CAG5010822.1"/>
    </source>
</evidence>
<organism evidence="2 3">
    <name type="scientific">Dyadobacter helix</name>
    <dbReference type="NCBI Taxonomy" id="2822344"/>
    <lineage>
        <taxon>Bacteria</taxon>
        <taxon>Pseudomonadati</taxon>
        <taxon>Bacteroidota</taxon>
        <taxon>Cytophagia</taxon>
        <taxon>Cytophagales</taxon>
        <taxon>Spirosomataceae</taxon>
        <taxon>Dyadobacter</taxon>
    </lineage>
</organism>
<dbReference type="InterPro" id="IPR043502">
    <property type="entry name" value="DNA/RNA_pol_sf"/>
</dbReference>
<dbReference type="PROSITE" id="PS50878">
    <property type="entry name" value="RT_POL"/>
    <property type="match status" value="1"/>
</dbReference>
<evidence type="ECO:0000313" key="3">
    <source>
        <dbReference type="Proteomes" id="UP000680038"/>
    </source>
</evidence>
<proteinExistence type="predicted"/>
<gene>
    <name evidence="2" type="ORF">DYBT9275_04823</name>
</gene>
<dbReference type="InterPro" id="IPR000477">
    <property type="entry name" value="RT_dom"/>
</dbReference>
<dbReference type="CDD" id="cd01646">
    <property type="entry name" value="RT_Bac_retron_I"/>
    <property type="match status" value="1"/>
</dbReference>
<reference evidence="2" key="1">
    <citation type="submission" date="2021-04" db="EMBL/GenBank/DDBJ databases">
        <authorList>
            <person name="Rodrigo-Torres L."/>
            <person name="Arahal R. D."/>
            <person name="Lucena T."/>
        </authorList>
    </citation>
    <scope>NUCLEOTIDE SEQUENCE</scope>
    <source>
        <strain evidence="2">CECT 9275</strain>
    </source>
</reference>
<keyword evidence="3" id="KW-1185">Reference proteome</keyword>
<protein>
    <recommendedName>
        <fullName evidence="1">Reverse transcriptase domain-containing protein</fullName>
    </recommendedName>
</protein>
<dbReference type="Proteomes" id="UP000680038">
    <property type="component" value="Unassembled WGS sequence"/>
</dbReference>
<dbReference type="RefSeq" id="WP_215241137.1">
    <property type="nucleotide sequence ID" value="NZ_CAJRAF010000002.1"/>
</dbReference>
<comment type="caution">
    <text evidence="2">The sequence shown here is derived from an EMBL/GenBank/DDBJ whole genome shotgun (WGS) entry which is preliminary data.</text>
</comment>
<dbReference type="EMBL" id="CAJRAF010000002">
    <property type="protein sequence ID" value="CAG5010822.1"/>
    <property type="molecule type" value="Genomic_DNA"/>
</dbReference>
<evidence type="ECO:0000259" key="1">
    <source>
        <dbReference type="PROSITE" id="PS50878"/>
    </source>
</evidence>
<dbReference type="SUPFAM" id="SSF56672">
    <property type="entry name" value="DNA/RNA polymerases"/>
    <property type="match status" value="2"/>
</dbReference>